<dbReference type="Gene3D" id="3.40.630.30">
    <property type="match status" value="1"/>
</dbReference>
<dbReference type="InterPro" id="IPR000182">
    <property type="entry name" value="GNAT_dom"/>
</dbReference>
<dbReference type="RefSeq" id="WP_168882438.1">
    <property type="nucleotide sequence ID" value="NZ_JABAIL010000003.1"/>
</dbReference>
<organism evidence="3 4">
    <name type="scientific">Flammeovirga agarivorans</name>
    <dbReference type="NCBI Taxonomy" id="2726742"/>
    <lineage>
        <taxon>Bacteria</taxon>
        <taxon>Pseudomonadati</taxon>
        <taxon>Bacteroidota</taxon>
        <taxon>Cytophagia</taxon>
        <taxon>Cytophagales</taxon>
        <taxon>Flammeovirgaceae</taxon>
        <taxon>Flammeovirga</taxon>
    </lineage>
</organism>
<dbReference type="PANTHER" id="PTHR13947:SF37">
    <property type="entry name" value="LD18367P"/>
    <property type="match status" value="1"/>
</dbReference>
<dbReference type="InterPro" id="IPR016181">
    <property type="entry name" value="Acyl_CoA_acyltransferase"/>
</dbReference>
<dbReference type="SUPFAM" id="SSF55729">
    <property type="entry name" value="Acyl-CoA N-acyltransferases (Nat)"/>
    <property type="match status" value="1"/>
</dbReference>
<dbReference type="Proteomes" id="UP000585050">
    <property type="component" value="Unassembled WGS sequence"/>
</dbReference>
<sequence length="157" mass="17658">MEELIYQITPLDNTTLPPYALLETADPSRELIDQYLEKGESYVAISNGSIIGVVVFIPLEAHNIEIKNIAVADQFQGKGVGKALLRCIEEVCKKKGFHKMVIGTGNSSIGQLALYQQLGFEIERIEKNFFLDNYSAPIFENKIQCKHMLILEKNLNI</sequence>
<dbReference type="PROSITE" id="PS51186">
    <property type="entry name" value="GNAT"/>
    <property type="match status" value="1"/>
</dbReference>
<proteinExistence type="predicted"/>
<dbReference type="Pfam" id="PF00583">
    <property type="entry name" value="Acetyltransf_1"/>
    <property type="match status" value="1"/>
</dbReference>
<feature type="domain" description="N-acetyltransferase" evidence="2">
    <location>
        <begin position="1"/>
        <end position="156"/>
    </location>
</feature>
<dbReference type="CDD" id="cd04301">
    <property type="entry name" value="NAT_SF"/>
    <property type="match status" value="1"/>
</dbReference>
<dbReference type="InterPro" id="IPR050769">
    <property type="entry name" value="NAT_camello-type"/>
</dbReference>
<dbReference type="GO" id="GO:0008080">
    <property type="term" value="F:N-acetyltransferase activity"/>
    <property type="evidence" value="ECO:0007669"/>
    <property type="project" value="InterPro"/>
</dbReference>
<evidence type="ECO:0000313" key="4">
    <source>
        <dbReference type="Proteomes" id="UP000585050"/>
    </source>
</evidence>
<protein>
    <submittedName>
        <fullName evidence="3">GNAT family N-acetyltransferase</fullName>
    </submittedName>
</protein>
<keyword evidence="1 3" id="KW-0808">Transferase</keyword>
<evidence type="ECO:0000313" key="3">
    <source>
        <dbReference type="EMBL" id="NLR91723.1"/>
    </source>
</evidence>
<evidence type="ECO:0000259" key="2">
    <source>
        <dbReference type="PROSITE" id="PS51186"/>
    </source>
</evidence>
<name>A0A7X8SK52_9BACT</name>
<dbReference type="PANTHER" id="PTHR13947">
    <property type="entry name" value="GNAT FAMILY N-ACETYLTRANSFERASE"/>
    <property type="match status" value="1"/>
</dbReference>
<gene>
    <name evidence="3" type="ORF">HGP29_10925</name>
</gene>
<evidence type="ECO:0000256" key="1">
    <source>
        <dbReference type="ARBA" id="ARBA00022679"/>
    </source>
</evidence>
<comment type="caution">
    <text evidence="3">The sequence shown here is derived from an EMBL/GenBank/DDBJ whole genome shotgun (WGS) entry which is preliminary data.</text>
</comment>
<accession>A0A7X8SK52</accession>
<reference evidence="3 4" key="1">
    <citation type="submission" date="2020-04" db="EMBL/GenBank/DDBJ databases">
        <title>Flammeovirga sp. SR4, a novel species isolated from seawater.</title>
        <authorList>
            <person name="Wang X."/>
        </authorList>
    </citation>
    <scope>NUCLEOTIDE SEQUENCE [LARGE SCALE GENOMIC DNA]</scope>
    <source>
        <strain evidence="3 4">SR4</strain>
    </source>
</reference>
<dbReference type="EMBL" id="JABAIL010000003">
    <property type="protein sequence ID" value="NLR91723.1"/>
    <property type="molecule type" value="Genomic_DNA"/>
</dbReference>
<dbReference type="AlphaFoldDB" id="A0A7X8SK52"/>
<keyword evidence="4" id="KW-1185">Reference proteome</keyword>